<evidence type="ECO:0000259" key="1">
    <source>
        <dbReference type="Pfam" id="PF01636"/>
    </source>
</evidence>
<accession>A0A5R8XZ58</accession>
<dbReference type="Pfam" id="PF01636">
    <property type="entry name" value="APH"/>
    <property type="match status" value="1"/>
</dbReference>
<dbReference type="RefSeq" id="WP_138153527.1">
    <property type="nucleotide sequence ID" value="NZ_VANU01000006.1"/>
</dbReference>
<evidence type="ECO:0000313" key="3">
    <source>
        <dbReference type="Proteomes" id="UP000308901"/>
    </source>
</evidence>
<name>A0A5R8XZ58_9BACT</name>
<protein>
    <recommendedName>
        <fullName evidence="1">Aminoglycoside phosphotransferase domain-containing protein</fullName>
    </recommendedName>
</protein>
<dbReference type="InterPro" id="IPR002575">
    <property type="entry name" value="Aminoglycoside_PTrfase"/>
</dbReference>
<gene>
    <name evidence="2" type="ORF">FDK22_13615</name>
</gene>
<dbReference type="Gene3D" id="3.90.1200.10">
    <property type="match status" value="1"/>
</dbReference>
<keyword evidence="3" id="KW-1185">Reference proteome</keyword>
<dbReference type="OrthoDB" id="9777460at2"/>
<dbReference type="AlphaFoldDB" id="A0A5R8XZ58"/>
<reference evidence="2 3" key="1">
    <citation type="submission" date="2019-05" db="EMBL/GenBank/DDBJ databases">
        <title>Arcobacter sp. nov., isolated from sea sediment.</title>
        <authorList>
            <person name="Kim W."/>
        </authorList>
    </citation>
    <scope>NUCLEOTIDE SEQUENCE [LARGE SCALE GENOMIC DNA]</scope>
    <source>
        <strain evidence="2 3">CAU 1517</strain>
    </source>
</reference>
<organism evidence="2 3">
    <name type="scientific">Arcobacter arenosus</name>
    <dbReference type="NCBI Taxonomy" id="2576037"/>
    <lineage>
        <taxon>Bacteria</taxon>
        <taxon>Pseudomonadati</taxon>
        <taxon>Campylobacterota</taxon>
        <taxon>Epsilonproteobacteria</taxon>
        <taxon>Campylobacterales</taxon>
        <taxon>Arcobacteraceae</taxon>
        <taxon>Arcobacter</taxon>
    </lineage>
</organism>
<evidence type="ECO:0000313" key="2">
    <source>
        <dbReference type="EMBL" id="TLP36297.1"/>
    </source>
</evidence>
<proteinExistence type="predicted"/>
<dbReference type="InterPro" id="IPR011009">
    <property type="entry name" value="Kinase-like_dom_sf"/>
</dbReference>
<sequence>MGIKTKITIDDIDTNFNISSLKETLDGNSDTVYILDENYILKIYEDSYFKIEHEEKVLNLCKELKVPKVIHKFNIKGKNAIIFNKAIGQSLKIANKNHLFQIATFLKNFHNITKNKSFNTSYSYDKKYLENLIKQSKNEYFEKWYLNLDVKLKNDGIIHGDLFIDNAMFYEDKLSCVFDFSDSCSGDFLFDLAVVALSWCQTIDDIKVLINYYDKSLDLNIFLEYVKYASLFYCAKRVTENRSFDDIDYFKKFQ</sequence>
<dbReference type="SUPFAM" id="SSF56112">
    <property type="entry name" value="Protein kinase-like (PK-like)"/>
    <property type="match status" value="1"/>
</dbReference>
<dbReference type="Proteomes" id="UP000308901">
    <property type="component" value="Unassembled WGS sequence"/>
</dbReference>
<feature type="domain" description="Aminoglycoside phosphotransferase" evidence="1">
    <location>
        <begin position="25"/>
        <end position="205"/>
    </location>
</feature>
<comment type="caution">
    <text evidence="2">The sequence shown here is derived from an EMBL/GenBank/DDBJ whole genome shotgun (WGS) entry which is preliminary data.</text>
</comment>
<dbReference type="EMBL" id="VANU01000006">
    <property type="protein sequence ID" value="TLP36297.1"/>
    <property type="molecule type" value="Genomic_DNA"/>
</dbReference>